<evidence type="ECO:0000313" key="2">
    <source>
        <dbReference type="Proteomes" id="UP000609531"/>
    </source>
</evidence>
<name>A0A934MGI4_9HYPH</name>
<organism evidence="1 2">
    <name type="scientific">Acuticoccus mangrovi</name>
    <dbReference type="NCBI Taxonomy" id="2796142"/>
    <lineage>
        <taxon>Bacteria</taxon>
        <taxon>Pseudomonadati</taxon>
        <taxon>Pseudomonadota</taxon>
        <taxon>Alphaproteobacteria</taxon>
        <taxon>Hyphomicrobiales</taxon>
        <taxon>Amorphaceae</taxon>
        <taxon>Acuticoccus</taxon>
    </lineage>
</organism>
<reference evidence="1" key="1">
    <citation type="submission" date="2020-12" db="EMBL/GenBank/DDBJ databases">
        <title>Bacterial taxonomy.</title>
        <authorList>
            <person name="Pan X."/>
        </authorList>
    </citation>
    <scope>NUCLEOTIDE SEQUENCE</scope>
    <source>
        <strain evidence="1">B2012</strain>
    </source>
</reference>
<dbReference type="Proteomes" id="UP000609531">
    <property type="component" value="Unassembled WGS sequence"/>
</dbReference>
<keyword evidence="2" id="KW-1185">Reference proteome</keyword>
<comment type="caution">
    <text evidence="1">The sequence shown here is derived from an EMBL/GenBank/DDBJ whole genome shotgun (WGS) entry which is preliminary data.</text>
</comment>
<sequence>MSAAWEVVGRGPAAALAAAVFANAGQAVERASLAALGGDGHHVLVSEATLRAIARRLGNEMAAAILKAGQPIAERRQMWGAGPAARIACRGVLVTSADLVAALARHPAAPAPGSGAGGGATVAVFARGRRANGGALLGTRRMVEWSGLAAALSCEPVMHVVAGPGGWATIARHPANGVVMQVVCAGGDTASATGIAHHALEVVTGSGAAVLHTPPHRSTPAAPQFGDSSVLCLGEERMALDPLAGDGLGHVLFAAEAYAGLARQDLAGQLAARRRMDRQLADRFTAHLVLAERYYGAIAHPADWRSEVAAMANARAGLERWRGAAAWFGSRLAGGGLPTPLLSAFE</sequence>
<proteinExistence type="predicted"/>
<dbReference type="AlphaFoldDB" id="A0A934MGI4"/>
<gene>
    <name evidence="1" type="ORF">JCR33_09700</name>
</gene>
<dbReference type="RefSeq" id="WP_198881856.1">
    <property type="nucleotide sequence ID" value="NZ_JAEKJA010000007.1"/>
</dbReference>
<evidence type="ECO:0000313" key="1">
    <source>
        <dbReference type="EMBL" id="MBJ3775960.1"/>
    </source>
</evidence>
<accession>A0A934MGI4</accession>
<dbReference type="EMBL" id="JAEKJA010000007">
    <property type="protein sequence ID" value="MBJ3775960.1"/>
    <property type="molecule type" value="Genomic_DNA"/>
</dbReference>
<protein>
    <submittedName>
        <fullName evidence="1">Uncharacterized protein</fullName>
    </submittedName>
</protein>